<name>A0A166IF43_9AGAM</name>
<feature type="transmembrane region" description="Helical" evidence="1">
    <location>
        <begin position="33"/>
        <end position="57"/>
    </location>
</feature>
<organism evidence="2 3">
    <name type="scientific">Athelia psychrophila</name>
    <dbReference type="NCBI Taxonomy" id="1759441"/>
    <lineage>
        <taxon>Eukaryota</taxon>
        <taxon>Fungi</taxon>
        <taxon>Dikarya</taxon>
        <taxon>Basidiomycota</taxon>
        <taxon>Agaricomycotina</taxon>
        <taxon>Agaricomycetes</taxon>
        <taxon>Agaricomycetidae</taxon>
        <taxon>Atheliales</taxon>
        <taxon>Atheliaceae</taxon>
        <taxon>Athelia</taxon>
    </lineage>
</organism>
<reference evidence="2 3" key="1">
    <citation type="journal article" date="2016" name="Mol. Biol. Evol.">
        <title>Comparative Genomics of Early-Diverging Mushroom-Forming Fungi Provides Insights into the Origins of Lignocellulose Decay Capabilities.</title>
        <authorList>
            <person name="Nagy L.G."/>
            <person name="Riley R."/>
            <person name="Tritt A."/>
            <person name="Adam C."/>
            <person name="Daum C."/>
            <person name="Floudas D."/>
            <person name="Sun H."/>
            <person name="Yadav J.S."/>
            <person name="Pangilinan J."/>
            <person name="Larsson K.H."/>
            <person name="Matsuura K."/>
            <person name="Barry K."/>
            <person name="Labutti K."/>
            <person name="Kuo R."/>
            <person name="Ohm R.A."/>
            <person name="Bhattacharya S.S."/>
            <person name="Shirouzu T."/>
            <person name="Yoshinaga Y."/>
            <person name="Martin F.M."/>
            <person name="Grigoriev I.V."/>
            <person name="Hibbett D.S."/>
        </authorList>
    </citation>
    <scope>NUCLEOTIDE SEQUENCE [LARGE SCALE GENOMIC DNA]</scope>
    <source>
        <strain evidence="2 3">CBS 109695</strain>
    </source>
</reference>
<dbReference type="EMBL" id="KV417561">
    <property type="protein sequence ID" value="KZP19746.1"/>
    <property type="molecule type" value="Genomic_DNA"/>
</dbReference>
<accession>A0A166IF43</accession>
<keyword evidence="1" id="KW-0812">Transmembrane</keyword>
<protein>
    <submittedName>
        <fullName evidence="2">Uncharacterized protein</fullName>
    </submittedName>
</protein>
<dbReference type="Proteomes" id="UP000076532">
    <property type="component" value="Unassembled WGS sequence"/>
</dbReference>
<proteinExistence type="predicted"/>
<dbReference type="AlphaFoldDB" id="A0A166IF43"/>
<evidence type="ECO:0000256" key="1">
    <source>
        <dbReference type="SAM" id="Phobius"/>
    </source>
</evidence>
<feature type="transmembrane region" description="Helical" evidence="1">
    <location>
        <begin position="151"/>
        <end position="171"/>
    </location>
</feature>
<feature type="transmembrane region" description="Helical" evidence="1">
    <location>
        <begin position="77"/>
        <end position="96"/>
    </location>
</feature>
<evidence type="ECO:0000313" key="2">
    <source>
        <dbReference type="EMBL" id="KZP19746.1"/>
    </source>
</evidence>
<keyword evidence="3" id="KW-1185">Reference proteome</keyword>
<keyword evidence="1" id="KW-1133">Transmembrane helix</keyword>
<gene>
    <name evidence="2" type="ORF">FIBSPDRAFT_932674</name>
</gene>
<feature type="transmembrane region" description="Helical" evidence="1">
    <location>
        <begin position="108"/>
        <end position="124"/>
    </location>
</feature>
<keyword evidence="1" id="KW-0472">Membrane</keyword>
<sequence length="191" mass="21277">MPADFSMDNFFLTRLYSKALPAKDRNAVGYLSLVLHTLTLIWHIVWFAIGVTVALWVEILPNFWTTVLNYTLRPLNILVAILSYGVLILSTAAIVAHRPSFPQSWIKQLLFALYLATALTLAIYDGDIFDVGIRQAVGRESHMCIVTMNTYATLVGLPLSIIMSVLWLFLVSSIGEGSGIKLSEEEAEEEV</sequence>
<dbReference type="OrthoDB" id="3286687at2759"/>
<evidence type="ECO:0000313" key="3">
    <source>
        <dbReference type="Proteomes" id="UP000076532"/>
    </source>
</evidence>